<comment type="caution">
    <text evidence="1">The sequence shown here is derived from an EMBL/GenBank/DDBJ whole genome shotgun (WGS) entry which is preliminary data.</text>
</comment>
<evidence type="ECO:0000313" key="1">
    <source>
        <dbReference type="EMBL" id="CAG8799059.1"/>
    </source>
</evidence>
<keyword evidence="2" id="KW-1185">Reference proteome</keyword>
<name>A0ACA9RNI6_9GLOM</name>
<reference evidence="1" key="1">
    <citation type="submission" date="2021-06" db="EMBL/GenBank/DDBJ databases">
        <authorList>
            <person name="Kallberg Y."/>
            <person name="Tangrot J."/>
            <person name="Rosling A."/>
        </authorList>
    </citation>
    <scope>NUCLEOTIDE SEQUENCE</scope>
    <source>
        <strain evidence="1">MA461A</strain>
    </source>
</reference>
<feature type="non-terminal residue" evidence="1">
    <location>
        <position position="1"/>
    </location>
</feature>
<accession>A0ACA9RNI6</accession>
<gene>
    <name evidence="1" type="ORF">RPERSI_LOCUS20638</name>
</gene>
<organism evidence="1 2">
    <name type="scientific">Racocetra persica</name>
    <dbReference type="NCBI Taxonomy" id="160502"/>
    <lineage>
        <taxon>Eukaryota</taxon>
        <taxon>Fungi</taxon>
        <taxon>Fungi incertae sedis</taxon>
        <taxon>Mucoromycota</taxon>
        <taxon>Glomeromycotina</taxon>
        <taxon>Glomeromycetes</taxon>
        <taxon>Diversisporales</taxon>
        <taxon>Gigasporaceae</taxon>
        <taxon>Racocetra</taxon>
    </lineage>
</organism>
<evidence type="ECO:0000313" key="2">
    <source>
        <dbReference type="Proteomes" id="UP000789920"/>
    </source>
</evidence>
<protein>
    <submittedName>
        <fullName evidence="1">16674_t:CDS:1</fullName>
    </submittedName>
</protein>
<dbReference type="EMBL" id="CAJVQC010058789">
    <property type="protein sequence ID" value="CAG8799059.1"/>
    <property type="molecule type" value="Genomic_DNA"/>
</dbReference>
<proteinExistence type="predicted"/>
<dbReference type="Proteomes" id="UP000789920">
    <property type="component" value="Unassembled WGS sequence"/>
</dbReference>
<feature type="non-terminal residue" evidence="1">
    <location>
        <position position="236"/>
    </location>
</feature>
<sequence length="236" mass="27623">ETLPSLKEFNKWDSPFVKYFANNPYPTWSYPYFLTWIFDLLNKKNINRMFYKALEVIDKDSNAPEELRTAVRELIKKKRDDINNANYIWDDLQQLIQRVLAEKENHVANVIKKKKPTTIIKTQFVPKLKWSMKASSGNSIYSDVEKILLNFRDLFIKCKNEKLELPNFNPNENHPHFKEIRNLYLPLNPLCLQPRPSLLVYNLSMVDENGGITNTLDLEKISQIKECLVVLGTSGS</sequence>